<evidence type="ECO:0000313" key="3">
    <source>
        <dbReference type="Proteomes" id="UP001214250"/>
    </source>
</evidence>
<name>A0ABY7VYZ2_9BACT</name>
<dbReference type="NCBIfam" id="TIGR02532">
    <property type="entry name" value="IV_pilin_GFxxxE"/>
    <property type="match status" value="1"/>
</dbReference>
<dbReference type="EMBL" id="CP117811">
    <property type="protein sequence ID" value="WDE97273.1"/>
    <property type="molecule type" value="Genomic_DNA"/>
</dbReference>
<dbReference type="InterPro" id="IPR012902">
    <property type="entry name" value="N_methyl_site"/>
</dbReference>
<dbReference type="Proteomes" id="UP001214250">
    <property type="component" value="Chromosome 1"/>
</dbReference>
<keyword evidence="3" id="KW-1185">Reference proteome</keyword>
<keyword evidence="1" id="KW-1133">Transmembrane helix</keyword>
<dbReference type="Gene3D" id="3.30.700.10">
    <property type="entry name" value="Glycoprotein, Type 4 Pilin"/>
    <property type="match status" value="1"/>
</dbReference>
<accession>A0ABY7VYZ2</accession>
<protein>
    <submittedName>
        <fullName evidence="2">Type II secretion system protein</fullName>
    </submittedName>
</protein>
<dbReference type="InterPro" id="IPR045584">
    <property type="entry name" value="Pilin-like"/>
</dbReference>
<organism evidence="2 3">
    <name type="scientific">Lentisphaera profundi</name>
    <dbReference type="NCBI Taxonomy" id="1658616"/>
    <lineage>
        <taxon>Bacteria</taxon>
        <taxon>Pseudomonadati</taxon>
        <taxon>Lentisphaerota</taxon>
        <taxon>Lentisphaeria</taxon>
        <taxon>Lentisphaerales</taxon>
        <taxon>Lentisphaeraceae</taxon>
        <taxon>Lentisphaera</taxon>
    </lineage>
</organism>
<reference evidence="2 3" key="1">
    <citation type="submission" date="2023-02" db="EMBL/GenBank/DDBJ databases">
        <title>Genome sequence of Lentisphaera profundi SAORIC-696.</title>
        <authorList>
            <person name="Kim e."/>
            <person name="Cho J.-C."/>
            <person name="Choi A."/>
            <person name="Kang I."/>
        </authorList>
    </citation>
    <scope>NUCLEOTIDE SEQUENCE [LARGE SCALE GENOMIC DNA]</scope>
    <source>
        <strain evidence="2 3">SAORIC-696</strain>
    </source>
</reference>
<feature type="transmembrane region" description="Helical" evidence="1">
    <location>
        <begin position="6"/>
        <end position="26"/>
    </location>
</feature>
<dbReference type="PANTHER" id="PTHR30093:SF2">
    <property type="entry name" value="TYPE II SECRETION SYSTEM PROTEIN H"/>
    <property type="match status" value="1"/>
</dbReference>
<dbReference type="RefSeq" id="WP_274151558.1">
    <property type="nucleotide sequence ID" value="NZ_CP117811.1"/>
</dbReference>
<keyword evidence="1" id="KW-0812">Transmembrane</keyword>
<gene>
    <name evidence="2" type="ORF">PQO03_04820</name>
</gene>
<keyword evidence="1" id="KW-0472">Membrane</keyword>
<evidence type="ECO:0000256" key="1">
    <source>
        <dbReference type="SAM" id="Phobius"/>
    </source>
</evidence>
<sequence length="258" mass="28494">MKQKFTLIELLVVIAIIGILASLLLPNLKKSRYKARLAVCAQNMRQNGLALYSYTNDNNDYWPQRTMARLDNLEPSSKGRSLLVDYISIKSLFCPLNQPKSWNPESASGKLAGAYEMYYGQQLISGNGYRNTALLKVGDRISWGFEGIDNSFSVLLADNDLYIPGGDGLWASSHPDNAGGMSSEEVAGADKSVFYKSYVARGTLDRNFLYEDGSVKRVNNIMAPGAPTSAHDPRMARLRAMNNQSYGTVAVYLPVEID</sequence>
<dbReference type="SUPFAM" id="SSF54523">
    <property type="entry name" value="Pili subunits"/>
    <property type="match status" value="1"/>
</dbReference>
<dbReference type="PANTHER" id="PTHR30093">
    <property type="entry name" value="GENERAL SECRETION PATHWAY PROTEIN G"/>
    <property type="match status" value="1"/>
</dbReference>
<evidence type="ECO:0000313" key="2">
    <source>
        <dbReference type="EMBL" id="WDE97273.1"/>
    </source>
</evidence>
<proteinExistence type="predicted"/>